<dbReference type="EMBL" id="JAFELM010000039">
    <property type="protein sequence ID" value="MBM6619053.1"/>
    <property type="molecule type" value="Genomic_DNA"/>
</dbReference>
<evidence type="ECO:0000313" key="3">
    <source>
        <dbReference type="EMBL" id="MBM6619053.1"/>
    </source>
</evidence>
<proteinExistence type="predicted"/>
<protein>
    <submittedName>
        <fullName evidence="3">Anti-repressor SinI family protein</fullName>
    </submittedName>
</protein>
<name>A0ABS2DKT3_9BACI</name>
<dbReference type="Proteomes" id="UP001518925">
    <property type="component" value="Unassembled WGS sequence"/>
</dbReference>
<dbReference type="InterPro" id="IPR036281">
    <property type="entry name" value="SinR/SinI_dimer_dom_sf"/>
</dbReference>
<evidence type="ECO:0000259" key="1">
    <source>
        <dbReference type="PROSITE" id="PS50937"/>
    </source>
</evidence>
<evidence type="ECO:0000259" key="2">
    <source>
        <dbReference type="PROSITE" id="PS51500"/>
    </source>
</evidence>
<comment type="caution">
    <text evidence="3">The sequence shown here is derived from an EMBL/GenBank/DDBJ whole genome shotgun (WGS) entry which is preliminary data.</text>
</comment>
<evidence type="ECO:0000313" key="4">
    <source>
        <dbReference type="Proteomes" id="UP001518925"/>
    </source>
</evidence>
<dbReference type="PROSITE" id="PS51500">
    <property type="entry name" value="SIN"/>
    <property type="match status" value="1"/>
</dbReference>
<dbReference type="PROSITE" id="PS50937">
    <property type="entry name" value="HTH_MERR_2"/>
    <property type="match status" value="1"/>
</dbReference>
<feature type="domain" description="HTH merR-type" evidence="1">
    <location>
        <begin position="9"/>
        <end position="33"/>
    </location>
</feature>
<gene>
    <name evidence="3" type="ORF">JR050_15400</name>
</gene>
<feature type="domain" description="Sin" evidence="2">
    <location>
        <begin position="1"/>
        <end position="35"/>
    </location>
</feature>
<dbReference type="Pfam" id="PF08671">
    <property type="entry name" value="SinI"/>
    <property type="match status" value="1"/>
</dbReference>
<accession>A0ABS2DKT3</accession>
<dbReference type="InterPro" id="IPR010981">
    <property type="entry name" value="SinR/SinI_dimer_dom"/>
</dbReference>
<dbReference type="InterPro" id="IPR000551">
    <property type="entry name" value="MerR-type_HTH_dom"/>
</dbReference>
<organism evidence="3 4">
    <name type="scientific">Bacillus suaedaesalsae</name>
    <dbReference type="NCBI Taxonomy" id="2810349"/>
    <lineage>
        <taxon>Bacteria</taxon>
        <taxon>Bacillati</taxon>
        <taxon>Bacillota</taxon>
        <taxon>Bacilli</taxon>
        <taxon>Bacillales</taxon>
        <taxon>Bacillaceae</taxon>
        <taxon>Bacillus</taxon>
    </lineage>
</organism>
<keyword evidence="4" id="KW-1185">Reference proteome</keyword>
<dbReference type="SUPFAM" id="SSF47406">
    <property type="entry name" value="SinR repressor dimerisation domain-like"/>
    <property type="match status" value="1"/>
</dbReference>
<sequence>MKAESLDQDWVDLILAALEMGMSVQEIREFLHTSQS</sequence>
<reference evidence="3 4" key="1">
    <citation type="submission" date="2021-02" db="EMBL/GenBank/DDBJ databases">
        <title>Bacillus sp. RD4P76, an endophyte from a halophyte.</title>
        <authorList>
            <person name="Sun J.-Q."/>
        </authorList>
    </citation>
    <scope>NUCLEOTIDE SEQUENCE [LARGE SCALE GENOMIC DNA]</scope>
    <source>
        <strain evidence="3 4">RD4P76</strain>
    </source>
</reference>